<dbReference type="RefSeq" id="WP_106239104.1">
    <property type="nucleotide sequence ID" value="NZ_PVNG01000005.1"/>
</dbReference>
<proteinExistence type="predicted"/>
<sequence>MSDEQRRRERRLDEALRQYAAGEPDDEARTRLDEALDDARWLVDRAPGADTWLLLGQVRQARWELLRDAEDLDGAIALLSQADDPAHEGTGFGWNEHFSLAELLMARFEHRQTTGDLDPAVERLRMAEGILADNLRWMRLRLADVLATRFAVLGRNDDHDEVVGLLGTLAEQVTTAPEVAVQAGHVHLRLGEEMKGMKILAEVWSASEGTVAAEAGWELVLALGNRYQGPDGSPADLDAAIETAYRLIAESRLTGRQSSPTEAECHAVLGVLLMWRSGIGLPEAPDEHDIVLALETGRTGIRNADIDEAVRQLVLAVSLDQGDVESAIVLGVLLLATAAGPNHPAIDALERRLAVLPPDHPLRSRLTGLVELLRAEPAPDTQPGEDRFILRLEAFLSSPTTRHPMRSAGQTFLGATLISRGVDVGDEDMCRRGVAAFHDALERLEPGHPLWRRTVVRLINAMIAMRIFDQGAVDLDRVAALMKDHSDPLELVALELALGWRDSTHAVLSRTVERVTDAMATVTEDPAQILLLMTALPLLVERYLATQNLEYLDLAQRCVQELRSLPGWARSGDDPVEGMSALVDIMQAVARRDGVAAVEAAERLKVLAAEGYSREAGFFAALATAVAEDAAGVDAALAVAAGADREPGPPREQLDDGQRAATAIMKGIWSRDDGELSRGIDLVRRVLAGPESHIGGLTSTAAILGKALTFRHGLGGAAEDLDEAIAKLEEAATERRSNPGAALAAQIFADLSEAHRHKSGGDGPAVDRALESLRARLREVQLQSGTERMLAMSKAGRGEAMRAAGWCIADGRTDALIEALELGRGLVLQAAISVRSVPELLRDAGRHDLATAWESADELRPEVRARAFAVLSDSPLQHPATVGEIAAGLRSVRADALVHLLPGGKDAGGAAVLVRSDETVAVIPLPELRADGPIKRYATAHDEFIAAHGTPAEKEAKQAWTLALTEVCDWAGPAAMGPVLAGLGTGPGSPRLVLVPWELGSLVPWHAARLGDGHACQRAIISYAASGRQLIEAIGRTYRPLLSRPVIVADPVGELMHNSRRECAEIGRLWYPDAARLGRWRHEEARPATVPELMAVLPEVSMLHYSGHASSATWAADSHLYLAGRDGSGAEEKLTINDILRSTGTTARPGAVVVLTACLSDIARESFDEALTLSTALLATVAAGVVGSRWLVADDPRTAVMMAVFHHHLLRTPEDPALALHEARLWMLDPARELPAGIGEPLRRLSAELDFTDIRIWAAFTHQGK</sequence>
<evidence type="ECO:0000313" key="3">
    <source>
        <dbReference type="EMBL" id="PRX66973.1"/>
    </source>
</evidence>
<feature type="compositionally biased region" description="Basic and acidic residues" evidence="1">
    <location>
        <begin position="1"/>
        <end position="16"/>
    </location>
</feature>
<feature type="region of interest" description="Disordered" evidence="1">
    <location>
        <begin position="1"/>
        <end position="26"/>
    </location>
</feature>
<name>A0A2T0N491_9ACTN</name>
<accession>A0A2T0N491</accession>
<gene>
    <name evidence="3" type="ORF">B0I32_105413</name>
</gene>
<organism evidence="3 4">
    <name type="scientific">Nonomuraea fuscirosea</name>
    <dbReference type="NCBI Taxonomy" id="1291556"/>
    <lineage>
        <taxon>Bacteria</taxon>
        <taxon>Bacillati</taxon>
        <taxon>Actinomycetota</taxon>
        <taxon>Actinomycetes</taxon>
        <taxon>Streptosporangiales</taxon>
        <taxon>Streptosporangiaceae</taxon>
        <taxon>Nonomuraea</taxon>
    </lineage>
</organism>
<dbReference type="InterPro" id="IPR024983">
    <property type="entry name" value="CHAT_dom"/>
</dbReference>
<evidence type="ECO:0000259" key="2">
    <source>
        <dbReference type="Pfam" id="PF12770"/>
    </source>
</evidence>
<dbReference type="Proteomes" id="UP000238312">
    <property type="component" value="Unassembled WGS sequence"/>
</dbReference>
<dbReference type="Pfam" id="PF12770">
    <property type="entry name" value="CHAT"/>
    <property type="match status" value="1"/>
</dbReference>
<evidence type="ECO:0000313" key="4">
    <source>
        <dbReference type="Proteomes" id="UP000238312"/>
    </source>
</evidence>
<dbReference type="AlphaFoldDB" id="A0A2T0N491"/>
<evidence type="ECO:0000256" key="1">
    <source>
        <dbReference type="SAM" id="MobiDB-lite"/>
    </source>
</evidence>
<keyword evidence="4" id="KW-1185">Reference proteome</keyword>
<protein>
    <submittedName>
        <fullName evidence="3">CHAT domain-containing protein</fullName>
    </submittedName>
</protein>
<dbReference type="EMBL" id="PVNG01000005">
    <property type="protein sequence ID" value="PRX66973.1"/>
    <property type="molecule type" value="Genomic_DNA"/>
</dbReference>
<comment type="caution">
    <text evidence="3">The sequence shown here is derived from an EMBL/GenBank/DDBJ whole genome shotgun (WGS) entry which is preliminary data.</text>
</comment>
<reference evidence="3 4" key="1">
    <citation type="submission" date="2018-03" db="EMBL/GenBank/DDBJ databases">
        <title>Genomic Encyclopedia of Type Strains, Phase III (KMG-III): the genomes of soil and plant-associated and newly described type strains.</title>
        <authorList>
            <person name="Whitman W."/>
        </authorList>
    </citation>
    <scope>NUCLEOTIDE SEQUENCE [LARGE SCALE GENOMIC DNA]</scope>
    <source>
        <strain evidence="3 4">CGMCC 4.7104</strain>
    </source>
</reference>
<feature type="domain" description="CHAT" evidence="2">
    <location>
        <begin position="974"/>
        <end position="1264"/>
    </location>
</feature>